<evidence type="ECO:0000313" key="2">
    <source>
        <dbReference type="EMBL" id="JAE08812.1"/>
    </source>
</evidence>
<dbReference type="EMBL" id="GBRH01189084">
    <property type="protein sequence ID" value="JAE08812.1"/>
    <property type="molecule type" value="Transcribed_RNA"/>
</dbReference>
<evidence type="ECO:0000256" key="1">
    <source>
        <dbReference type="SAM" id="MobiDB-lite"/>
    </source>
</evidence>
<feature type="region of interest" description="Disordered" evidence="1">
    <location>
        <begin position="1"/>
        <end position="23"/>
    </location>
</feature>
<name>A0A0A9F8Y5_ARUDO</name>
<accession>A0A0A9F8Y5</accession>
<proteinExistence type="predicted"/>
<dbReference type="AlphaFoldDB" id="A0A0A9F8Y5"/>
<protein>
    <submittedName>
        <fullName evidence="2">Uncharacterized protein</fullName>
    </submittedName>
</protein>
<organism evidence="2">
    <name type="scientific">Arundo donax</name>
    <name type="common">Giant reed</name>
    <name type="synonym">Donax arundinaceus</name>
    <dbReference type="NCBI Taxonomy" id="35708"/>
    <lineage>
        <taxon>Eukaryota</taxon>
        <taxon>Viridiplantae</taxon>
        <taxon>Streptophyta</taxon>
        <taxon>Embryophyta</taxon>
        <taxon>Tracheophyta</taxon>
        <taxon>Spermatophyta</taxon>
        <taxon>Magnoliopsida</taxon>
        <taxon>Liliopsida</taxon>
        <taxon>Poales</taxon>
        <taxon>Poaceae</taxon>
        <taxon>PACMAD clade</taxon>
        <taxon>Arundinoideae</taxon>
        <taxon>Arundineae</taxon>
        <taxon>Arundo</taxon>
    </lineage>
</organism>
<sequence length="23" mass="1876">MAAASGVRGGAADGSVATAGGAA</sequence>
<reference evidence="2" key="2">
    <citation type="journal article" date="2015" name="Data Brief">
        <title>Shoot transcriptome of the giant reed, Arundo donax.</title>
        <authorList>
            <person name="Barrero R.A."/>
            <person name="Guerrero F.D."/>
            <person name="Moolhuijzen P."/>
            <person name="Goolsby J.A."/>
            <person name="Tidwell J."/>
            <person name="Bellgard S.E."/>
            <person name="Bellgard M.I."/>
        </authorList>
    </citation>
    <scope>NUCLEOTIDE SEQUENCE</scope>
    <source>
        <tissue evidence="2">Shoot tissue taken approximately 20 cm above the soil surface</tissue>
    </source>
</reference>
<reference evidence="2" key="1">
    <citation type="submission" date="2014-09" db="EMBL/GenBank/DDBJ databases">
        <authorList>
            <person name="Magalhaes I.L.F."/>
            <person name="Oliveira U."/>
            <person name="Santos F.R."/>
            <person name="Vidigal T.H.D.A."/>
            <person name="Brescovit A.D."/>
            <person name="Santos A.J."/>
        </authorList>
    </citation>
    <scope>NUCLEOTIDE SEQUENCE</scope>
    <source>
        <tissue evidence="2">Shoot tissue taken approximately 20 cm above the soil surface</tissue>
    </source>
</reference>